<dbReference type="InterPro" id="IPR002372">
    <property type="entry name" value="PQQ_rpt_dom"/>
</dbReference>
<dbReference type="SMART" id="SM00564">
    <property type="entry name" value="PQQ"/>
    <property type="match status" value="5"/>
</dbReference>
<evidence type="ECO:0000259" key="2">
    <source>
        <dbReference type="Pfam" id="PF13360"/>
    </source>
</evidence>
<gene>
    <name evidence="3" type="ORF">SAMN04489723_102151</name>
</gene>
<feature type="chain" id="PRO_5011560354" evidence="1">
    <location>
        <begin position="28"/>
        <end position="639"/>
    </location>
</feature>
<protein>
    <submittedName>
        <fullName evidence="3">PQQ-like domain-containing protein</fullName>
    </submittedName>
</protein>
<dbReference type="SUPFAM" id="SSF50998">
    <property type="entry name" value="Quinoprotein alcohol dehydrogenase-like"/>
    <property type="match status" value="2"/>
</dbReference>
<dbReference type="Proteomes" id="UP000198790">
    <property type="component" value="Unassembled WGS sequence"/>
</dbReference>
<evidence type="ECO:0000313" key="3">
    <source>
        <dbReference type="EMBL" id="SFA88241.1"/>
    </source>
</evidence>
<dbReference type="Pfam" id="PF13360">
    <property type="entry name" value="PQQ_2"/>
    <property type="match status" value="2"/>
</dbReference>
<keyword evidence="1" id="KW-0732">Signal</keyword>
<dbReference type="EMBL" id="FOKK01000002">
    <property type="protein sequence ID" value="SFA88241.1"/>
    <property type="molecule type" value="Genomic_DNA"/>
</dbReference>
<keyword evidence="4" id="KW-1185">Reference proteome</keyword>
<feature type="domain" description="Pyrrolo-quinoline quinone repeat" evidence="2">
    <location>
        <begin position="325"/>
        <end position="452"/>
    </location>
</feature>
<reference evidence="3 4" key="1">
    <citation type="submission" date="2016-10" db="EMBL/GenBank/DDBJ databases">
        <authorList>
            <person name="de Groot N.N."/>
        </authorList>
    </citation>
    <scope>NUCLEOTIDE SEQUENCE [LARGE SCALE GENOMIC DNA]</scope>
    <source>
        <strain evidence="3 4">DSM 23399</strain>
    </source>
</reference>
<sequence length="639" mass="69905">MKNSYSLKSKICLSLALILAAVTSSFAQEPAWKVTLDKGVEWTRYTPNKILLIGSSDWGLHGVDATNGKLLWSNEDLYNSAKAIKGADGKNQKYTEALIQVLTDDSDPKVSDFAVIKYTDWVSVKNFVVLNLRTGEVVTSPAKAGFPTQKVLTSLKAMGSETATFNYEGSAYIPELKAVMVSGTWIDIKAQGTPSYQLTKLIDLESGKELWANDQVNANFEPLITEDGNLFLLGDNIASKVDAKTGKVLWSYAVAEKKNTFQSFGANLNVTDGYIYQKKGSNGLLTALDLNSGNVKWEKELSSKDAPMLSAEHYGVIAADEKNFTLFDSESGEVKWTAKKLDGVVVDMGGEHGIAVGEKGKYLTVLDKHTGEEKWSEKIKGIEIDQLTGAGIMYRNEDGSIGLFDFDGKPIWDGKNMIKGETVLRAKPSMIEEIFYANGKIYNVDLITGEKRVIIDDIKFKEKETPDQLEYTGTNFVLSSSQNMLGFDDSGRVLYQGHWPSPKISLAGRIALRTVQVAALAMTVASSAAAGANHNTYSNVSYNKYGEDYKRQADFYSGIADGMAAAAGKRFKATISRGTNSFILTDVGDGNGLVRVDKVSGKSTGEIKLNDKEPTFDSDPENGMIFYKPSKKEVHGYVF</sequence>
<dbReference type="RefSeq" id="WP_092894704.1">
    <property type="nucleotide sequence ID" value="NZ_FOKK01000002.1"/>
</dbReference>
<organism evidence="3 4">
    <name type="scientific">Algoriphagus aquimarinus</name>
    <dbReference type="NCBI Taxonomy" id="237018"/>
    <lineage>
        <taxon>Bacteria</taxon>
        <taxon>Pseudomonadati</taxon>
        <taxon>Bacteroidota</taxon>
        <taxon>Cytophagia</taxon>
        <taxon>Cytophagales</taxon>
        <taxon>Cyclobacteriaceae</taxon>
        <taxon>Algoriphagus</taxon>
    </lineage>
</organism>
<dbReference type="Gene3D" id="2.130.10.10">
    <property type="entry name" value="YVTN repeat-like/Quinoprotein amine dehydrogenase"/>
    <property type="match status" value="1"/>
</dbReference>
<dbReference type="AlphaFoldDB" id="A0A1I0WHX7"/>
<dbReference type="OrthoDB" id="9816081at2"/>
<feature type="domain" description="Pyrrolo-quinoline quinone repeat" evidence="2">
    <location>
        <begin position="202"/>
        <end position="304"/>
    </location>
</feature>
<dbReference type="PANTHER" id="PTHR34512:SF30">
    <property type="entry name" value="OUTER MEMBRANE PROTEIN ASSEMBLY FACTOR BAMB"/>
    <property type="match status" value="1"/>
</dbReference>
<proteinExistence type="predicted"/>
<dbReference type="PANTHER" id="PTHR34512">
    <property type="entry name" value="CELL SURFACE PROTEIN"/>
    <property type="match status" value="1"/>
</dbReference>
<dbReference type="InterPro" id="IPR018391">
    <property type="entry name" value="PQQ_b-propeller_rpt"/>
</dbReference>
<accession>A0A1I0WHX7</accession>
<dbReference type="STRING" id="237018.SAMN04489723_102151"/>
<dbReference type="InterPro" id="IPR015943">
    <property type="entry name" value="WD40/YVTN_repeat-like_dom_sf"/>
</dbReference>
<name>A0A1I0WHX7_9BACT</name>
<evidence type="ECO:0000313" key="4">
    <source>
        <dbReference type="Proteomes" id="UP000198790"/>
    </source>
</evidence>
<dbReference type="InterPro" id="IPR011047">
    <property type="entry name" value="Quinoprotein_ADH-like_sf"/>
</dbReference>
<evidence type="ECO:0000256" key="1">
    <source>
        <dbReference type="SAM" id="SignalP"/>
    </source>
</evidence>
<feature type="signal peptide" evidence="1">
    <location>
        <begin position="1"/>
        <end position="27"/>
    </location>
</feature>